<comment type="catalytic activity">
    <reaction evidence="5">
        <text>3-deoxy-alpha-D-manno-oct-2-ulosonate + CTP = CMP-3-deoxy-beta-D-manno-octulosonate + diphosphate</text>
        <dbReference type="Rhea" id="RHEA:23448"/>
        <dbReference type="ChEBI" id="CHEBI:33019"/>
        <dbReference type="ChEBI" id="CHEBI:37563"/>
        <dbReference type="ChEBI" id="CHEBI:85986"/>
        <dbReference type="ChEBI" id="CHEBI:85987"/>
        <dbReference type="EC" id="2.7.7.38"/>
    </reaction>
</comment>
<dbReference type="GO" id="GO:0009103">
    <property type="term" value="P:lipopolysaccharide biosynthetic process"/>
    <property type="evidence" value="ECO:0007669"/>
    <property type="project" value="UniProtKB-UniRule"/>
</dbReference>
<dbReference type="PANTHER" id="PTHR42866:SF2">
    <property type="entry name" value="3-DEOXY-MANNO-OCTULOSONATE CYTIDYLYLTRANSFERASE, MITOCHONDRIAL"/>
    <property type="match status" value="1"/>
</dbReference>
<dbReference type="InterPro" id="IPR004528">
    <property type="entry name" value="KdsB"/>
</dbReference>
<dbReference type="EC" id="2.7.7.38" evidence="5"/>
<dbReference type="NCBIfam" id="NF003950">
    <property type="entry name" value="PRK05450.1-3"/>
    <property type="match status" value="1"/>
</dbReference>
<keyword evidence="3 5" id="KW-0548">Nucleotidyltransferase</keyword>
<dbReference type="HAMAP" id="MF_00057">
    <property type="entry name" value="KdsB"/>
    <property type="match status" value="1"/>
</dbReference>
<accession>A0AAN4VVZ9</accession>
<comment type="function">
    <text evidence="5">Activates KDO (a required 8-carbon sugar) for incorporation into bacterial lipopolysaccharide in Gram-negative bacteria.</text>
</comment>
<dbReference type="AlphaFoldDB" id="A0AAN4VVZ9"/>
<keyword evidence="4 5" id="KW-0448">Lipopolysaccharide biosynthesis</keyword>
<dbReference type="EMBL" id="BQKE01000001">
    <property type="protein sequence ID" value="GJM60061.1"/>
    <property type="molecule type" value="Genomic_DNA"/>
</dbReference>
<dbReference type="Gene3D" id="3.90.550.10">
    <property type="entry name" value="Spore Coat Polysaccharide Biosynthesis Protein SpsA, Chain A"/>
    <property type="match status" value="1"/>
</dbReference>
<dbReference type="GO" id="GO:0005829">
    <property type="term" value="C:cytosol"/>
    <property type="evidence" value="ECO:0007669"/>
    <property type="project" value="TreeGrafter"/>
</dbReference>
<evidence type="ECO:0000313" key="6">
    <source>
        <dbReference type="EMBL" id="GJM60061.1"/>
    </source>
</evidence>
<dbReference type="Proteomes" id="UP001310022">
    <property type="component" value="Unassembled WGS sequence"/>
</dbReference>
<evidence type="ECO:0000256" key="3">
    <source>
        <dbReference type="ARBA" id="ARBA00022695"/>
    </source>
</evidence>
<dbReference type="GO" id="GO:0033468">
    <property type="term" value="P:CMP-keto-3-deoxy-D-manno-octulosonic acid biosynthetic process"/>
    <property type="evidence" value="ECO:0007669"/>
    <property type="project" value="UniProtKB-UniRule"/>
</dbReference>
<evidence type="ECO:0000313" key="7">
    <source>
        <dbReference type="Proteomes" id="UP001310022"/>
    </source>
</evidence>
<evidence type="ECO:0000256" key="2">
    <source>
        <dbReference type="ARBA" id="ARBA00022679"/>
    </source>
</evidence>
<name>A0AAN4VVZ9_9BACT</name>
<comment type="similarity">
    <text evidence="5">Belongs to the KdsB family.</text>
</comment>
<gene>
    <name evidence="5 6" type="primary">kdsB</name>
    <name evidence="6" type="ORF">PEDI_06130</name>
</gene>
<dbReference type="SUPFAM" id="SSF53448">
    <property type="entry name" value="Nucleotide-diphospho-sugar transferases"/>
    <property type="match status" value="1"/>
</dbReference>
<dbReference type="PANTHER" id="PTHR42866">
    <property type="entry name" value="3-DEOXY-MANNO-OCTULOSONATE CYTIDYLYLTRANSFERASE"/>
    <property type="match status" value="1"/>
</dbReference>
<comment type="subcellular location">
    <subcellularLocation>
        <location evidence="5">Cytoplasm</location>
    </subcellularLocation>
    <subcellularLocation>
        <location evidence="1">Membrane</location>
    </subcellularLocation>
</comment>
<evidence type="ECO:0000256" key="1">
    <source>
        <dbReference type="ARBA" id="ARBA00004370"/>
    </source>
</evidence>
<evidence type="ECO:0000256" key="4">
    <source>
        <dbReference type="ARBA" id="ARBA00022985"/>
    </source>
</evidence>
<keyword evidence="2 5" id="KW-0808">Transferase</keyword>
<dbReference type="RefSeq" id="WP_338235935.1">
    <property type="nucleotide sequence ID" value="NZ_BQKE01000001.1"/>
</dbReference>
<dbReference type="NCBIfam" id="NF009905">
    <property type="entry name" value="PRK13368.1"/>
    <property type="match status" value="1"/>
</dbReference>
<dbReference type="InterPro" id="IPR003329">
    <property type="entry name" value="Cytidylyl_trans"/>
</dbReference>
<organism evidence="6 7">
    <name type="scientific">Persicobacter diffluens</name>
    <dbReference type="NCBI Taxonomy" id="981"/>
    <lineage>
        <taxon>Bacteria</taxon>
        <taxon>Pseudomonadati</taxon>
        <taxon>Bacteroidota</taxon>
        <taxon>Cytophagia</taxon>
        <taxon>Cytophagales</taxon>
        <taxon>Persicobacteraceae</taxon>
        <taxon>Persicobacter</taxon>
    </lineage>
</organism>
<dbReference type="FunFam" id="3.90.550.10:FF:000011">
    <property type="entry name" value="3-deoxy-manno-octulosonate cytidylyltransferase"/>
    <property type="match status" value="1"/>
</dbReference>
<keyword evidence="7" id="KW-1185">Reference proteome</keyword>
<dbReference type="NCBIfam" id="NF003952">
    <property type="entry name" value="PRK05450.1-5"/>
    <property type="match status" value="1"/>
</dbReference>
<comment type="caution">
    <text evidence="6">The sequence shown here is derived from an EMBL/GenBank/DDBJ whole genome shotgun (WGS) entry which is preliminary data.</text>
</comment>
<dbReference type="NCBIfam" id="TIGR00466">
    <property type="entry name" value="kdsB"/>
    <property type="match status" value="1"/>
</dbReference>
<dbReference type="InterPro" id="IPR029044">
    <property type="entry name" value="Nucleotide-diphossugar_trans"/>
</dbReference>
<dbReference type="GO" id="GO:0016020">
    <property type="term" value="C:membrane"/>
    <property type="evidence" value="ECO:0007669"/>
    <property type="project" value="UniProtKB-SubCell"/>
</dbReference>
<dbReference type="GO" id="GO:0008690">
    <property type="term" value="F:3-deoxy-manno-octulosonate cytidylyltransferase activity"/>
    <property type="evidence" value="ECO:0007669"/>
    <property type="project" value="UniProtKB-UniRule"/>
</dbReference>
<keyword evidence="5" id="KW-0963">Cytoplasm</keyword>
<sequence length="254" mass="28783">MKTIVVIPARLKSTRLPEKVLLEIKGKPVVQWVYEKAIAAEGIDAVYIATDADEVRNRCQTFTQNILMTSEACQSGTDRIAEAAAQLEAEVIINVQGDEPQIHPEVISLLATQFKLDAALPMASVKTPIKRCEEVNNPNNVKVITDHSGHAIYFSRSPIPFYRDRVEEMQTNGYVPEDLKYFKHLGIYGYRKDFLLQYAQMPPSYLEQVEKLEQLRALENGFKIKMIETEHSPIGVDTLEDFEKVKAIIEAETE</sequence>
<dbReference type="CDD" id="cd02517">
    <property type="entry name" value="CMP-KDO-Synthetase"/>
    <property type="match status" value="1"/>
</dbReference>
<proteinExistence type="inferred from homology"/>
<dbReference type="Pfam" id="PF02348">
    <property type="entry name" value="CTP_transf_3"/>
    <property type="match status" value="1"/>
</dbReference>
<protein>
    <recommendedName>
        <fullName evidence="5">3-deoxy-manno-octulosonate cytidylyltransferase</fullName>
        <ecNumber evidence="5">2.7.7.38</ecNumber>
    </recommendedName>
    <alternativeName>
        <fullName evidence="5">CMP-2-keto-3-deoxyoctulosonic acid synthase</fullName>
        <shortName evidence="5">CKS</shortName>
        <shortName evidence="5">CMP-KDO synthase</shortName>
    </alternativeName>
</protein>
<comment type="pathway">
    <text evidence="5">Nucleotide-sugar biosynthesis; CMP-3-deoxy-D-manno-octulosonate biosynthesis; CMP-3-deoxy-D-manno-octulosonate from 3-deoxy-D-manno-octulosonate and CTP: step 1/1.</text>
</comment>
<reference evidence="6 7" key="1">
    <citation type="submission" date="2021-12" db="EMBL/GenBank/DDBJ databases">
        <title>Genome sequencing of bacteria with rrn-lacking chromosome and rrn-plasmid.</title>
        <authorList>
            <person name="Anda M."/>
            <person name="Iwasaki W."/>
        </authorList>
    </citation>
    <scope>NUCLEOTIDE SEQUENCE [LARGE SCALE GENOMIC DNA]</scope>
    <source>
        <strain evidence="6 7">NBRC 15940</strain>
    </source>
</reference>
<evidence type="ECO:0000256" key="5">
    <source>
        <dbReference type="HAMAP-Rule" id="MF_00057"/>
    </source>
</evidence>